<protein>
    <submittedName>
        <fullName evidence="1">Uncharacterized protein</fullName>
    </submittedName>
</protein>
<name>A0A271KHR0_9HYPH</name>
<reference evidence="1 2" key="1">
    <citation type="submission" date="2017-08" db="EMBL/GenBank/DDBJ databases">
        <title>Mesorhizobium wenxinae sp. nov., a novel rhizobial species isolated from root nodules of chickpea (Cicer arietinum L.).</title>
        <authorList>
            <person name="Zhang J."/>
        </authorList>
    </citation>
    <scope>NUCLEOTIDE SEQUENCE [LARGE SCALE GENOMIC DNA]</scope>
    <source>
        <strain evidence="2">WYCCWR 10019</strain>
    </source>
</reference>
<organism evidence="1 2">
    <name type="scientific">Mesorhizobium wenxiniae</name>
    <dbReference type="NCBI Taxonomy" id="2014805"/>
    <lineage>
        <taxon>Bacteria</taxon>
        <taxon>Pseudomonadati</taxon>
        <taxon>Pseudomonadota</taxon>
        <taxon>Alphaproteobacteria</taxon>
        <taxon>Hyphomicrobiales</taxon>
        <taxon>Phyllobacteriaceae</taxon>
        <taxon>Mesorhizobium</taxon>
    </lineage>
</organism>
<comment type="caution">
    <text evidence="1">The sequence shown here is derived from an EMBL/GenBank/DDBJ whole genome shotgun (WGS) entry which is preliminary data.</text>
</comment>
<dbReference type="Proteomes" id="UP000215931">
    <property type="component" value="Unassembled WGS sequence"/>
</dbReference>
<proteinExistence type="predicted"/>
<dbReference type="RefSeq" id="WP_095519431.1">
    <property type="nucleotide sequence ID" value="NZ_NPKH01000021.1"/>
</dbReference>
<sequence>MTIEERRARERLERENPWRPIGEAKPDGMICELRKSNLVEFGRGRFFLHDGRWFRIEPPEPMNARFDHLIEYRPTGVTLSKDRQASVIERAERGRYEHRGGEVYEKPKPYKLYWRADDAKGKK</sequence>
<evidence type="ECO:0000313" key="1">
    <source>
        <dbReference type="EMBL" id="PAP94509.1"/>
    </source>
</evidence>
<dbReference type="OrthoDB" id="8100983at2"/>
<gene>
    <name evidence="1" type="ORF">CIT31_16045</name>
</gene>
<dbReference type="AlphaFoldDB" id="A0A271KHR0"/>
<dbReference type="EMBL" id="NPKH01000021">
    <property type="protein sequence ID" value="PAP94509.1"/>
    <property type="molecule type" value="Genomic_DNA"/>
</dbReference>
<evidence type="ECO:0000313" key="2">
    <source>
        <dbReference type="Proteomes" id="UP000215931"/>
    </source>
</evidence>
<keyword evidence="2" id="KW-1185">Reference proteome</keyword>
<accession>A0A271KHR0</accession>